<evidence type="ECO:0000313" key="13">
    <source>
        <dbReference type="Proteomes" id="UP001575652"/>
    </source>
</evidence>
<dbReference type="GO" id="GO:0016491">
    <property type="term" value="F:oxidoreductase activity"/>
    <property type="evidence" value="ECO:0007669"/>
    <property type="project" value="UniProtKB-KW"/>
</dbReference>
<feature type="domain" description="Pyridine nucleotide-disulphide oxidoreductase dimerisation" evidence="10">
    <location>
        <begin position="343"/>
        <end position="452"/>
    </location>
</feature>
<dbReference type="Pfam" id="PF07992">
    <property type="entry name" value="Pyr_redox_2"/>
    <property type="match status" value="1"/>
</dbReference>
<evidence type="ECO:0000256" key="5">
    <source>
        <dbReference type="ARBA" id="ARBA00022857"/>
    </source>
</evidence>
<evidence type="ECO:0000256" key="3">
    <source>
        <dbReference type="ARBA" id="ARBA00022630"/>
    </source>
</evidence>
<dbReference type="PANTHER" id="PTHR43014:SF2">
    <property type="entry name" value="MERCURIC REDUCTASE"/>
    <property type="match status" value="1"/>
</dbReference>
<evidence type="ECO:0000313" key="12">
    <source>
        <dbReference type="EMBL" id="MFB0835040.1"/>
    </source>
</evidence>
<sequence>MGKDMIDLLVVGGGTAGIVGAQTAASLGARTLLVERARTGGDCLWTGCVPSKTLLAAASDAARLRRHTGAPVDFDRVRERVRSAIAAIEPVDSPAALEAAGVGVLLGNLRFTGPGRAEVDGRPVAFRQALIATGAAPADPGIPGLDPGRTVTSETVWDLARLPRRLAVVGGGPVACELGQAFARLGSEVTLIVRSGLLPAEDPDAVDVLREALVADGLRILEHAVVRAAEVEGSGDVEGSASPVDGAVRLRLGDGTAVDADVVLLATGRVPRTAGLGLDALGVGLDEAGRVATDTRLRTSVPTVWAAGDVTSRPRHTHSAGIDASLAASNAVLGLRRRVDDAIPRVTFTSPEIAAVGARTGARRHGSPAGPVSERTVAHTHVDRAITDGDTRGFTRLALGRGGRILGGTIVGARAGESLGELCLAVRHRHTTADVFQAMHPYPTHSDGVWNAAIADVRDRLAKPPLAALTRGLAAVRRARLDRTRRKPVGLDSAPR</sequence>
<feature type="domain" description="FAD/NAD(P)-binding" evidence="11">
    <location>
        <begin position="7"/>
        <end position="320"/>
    </location>
</feature>
<dbReference type="PANTHER" id="PTHR43014">
    <property type="entry name" value="MERCURIC REDUCTASE"/>
    <property type="match status" value="1"/>
</dbReference>
<evidence type="ECO:0000256" key="8">
    <source>
        <dbReference type="ARBA" id="ARBA00023284"/>
    </source>
</evidence>
<dbReference type="Proteomes" id="UP001575652">
    <property type="component" value="Unassembled WGS sequence"/>
</dbReference>
<dbReference type="PRINTS" id="PR00368">
    <property type="entry name" value="FADPNR"/>
</dbReference>
<keyword evidence="3 9" id="KW-0285">Flavoprotein</keyword>
<dbReference type="InterPro" id="IPR016156">
    <property type="entry name" value="FAD/NAD-linked_Rdtase_dimer_sf"/>
</dbReference>
<keyword evidence="8 9" id="KW-0676">Redox-active center</keyword>
<accession>A0ABV4UN09</accession>
<evidence type="ECO:0000256" key="1">
    <source>
        <dbReference type="ARBA" id="ARBA00001974"/>
    </source>
</evidence>
<evidence type="ECO:0000256" key="9">
    <source>
        <dbReference type="RuleBase" id="RU003691"/>
    </source>
</evidence>
<keyword evidence="7" id="KW-1015">Disulfide bond</keyword>
<keyword evidence="6 9" id="KW-0560">Oxidoreductase</keyword>
<dbReference type="SUPFAM" id="SSF55424">
    <property type="entry name" value="FAD/NAD-linked reductases, dimerisation (C-terminal) domain"/>
    <property type="match status" value="1"/>
</dbReference>
<dbReference type="InterPro" id="IPR023753">
    <property type="entry name" value="FAD/NAD-binding_dom"/>
</dbReference>
<dbReference type="PIRSF" id="PIRSF000350">
    <property type="entry name" value="Mercury_reductase_MerA"/>
    <property type="match status" value="1"/>
</dbReference>
<organism evidence="12 13">
    <name type="scientific">Arthrobacter halodurans</name>
    <dbReference type="NCBI Taxonomy" id="516699"/>
    <lineage>
        <taxon>Bacteria</taxon>
        <taxon>Bacillati</taxon>
        <taxon>Actinomycetota</taxon>
        <taxon>Actinomycetes</taxon>
        <taxon>Micrococcales</taxon>
        <taxon>Micrococcaceae</taxon>
        <taxon>Arthrobacter</taxon>
    </lineage>
</organism>
<dbReference type="InterPro" id="IPR001100">
    <property type="entry name" value="Pyr_nuc-diS_OxRdtase"/>
</dbReference>
<evidence type="ECO:0000256" key="7">
    <source>
        <dbReference type="ARBA" id="ARBA00023157"/>
    </source>
</evidence>
<keyword evidence="4 9" id="KW-0274">FAD</keyword>
<comment type="cofactor">
    <cofactor evidence="1">
        <name>FAD</name>
        <dbReference type="ChEBI" id="CHEBI:57692"/>
    </cofactor>
</comment>
<name>A0ABV4UN09_9MICC</name>
<comment type="similarity">
    <text evidence="2 9">Belongs to the class-I pyridine nucleotide-disulfide oxidoreductase family.</text>
</comment>
<protein>
    <submittedName>
        <fullName evidence="12">NAD(P)/FAD-dependent oxidoreductase</fullName>
        <ecNumber evidence="12">1.-.-.-</ecNumber>
    </submittedName>
</protein>
<evidence type="ECO:0000256" key="6">
    <source>
        <dbReference type="ARBA" id="ARBA00023002"/>
    </source>
</evidence>
<dbReference type="InterPro" id="IPR004099">
    <property type="entry name" value="Pyr_nucl-diS_OxRdtase_dimer"/>
</dbReference>
<dbReference type="PRINTS" id="PR00411">
    <property type="entry name" value="PNDRDTASEI"/>
</dbReference>
<evidence type="ECO:0000259" key="10">
    <source>
        <dbReference type="Pfam" id="PF02852"/>
    </source>
</evidence>
<dbReference type="Gene3D" id="3.50.50.60">
    <property type="entry name" value="FAD/NAD(P)-binding domain"/>
    <property type="match status" value="2"/>
</dbReference>
<dbReference type="RefSeq" id="WP_373972210.1">
    <property type="nucleotide sequence ID" value="NZ_JBHDLJ010000007.1"/>
</dbReference>
<dbReference type="SUPFAM" id="SSF51905">
    <property type="entry name" value="FAD/NAD(P)-binding domain"/>
    <property type="match status" value="1"/>
</dbReference>
<dbReference type="InterPro" id="IPR036188">
    <property type="entry name" value="FAD/NAD-bd_sf"/>
</dbReference>
<keyword evidence="13" id="KW-1185">Reference proteome</keyword>
<dbReference type="InterPro" id="IPR012999">
    <property type="entry name" value="Pyr_OxRdtase_I_AS"/>
</dbReference>
<reference evidence="12 13" key="1">
    <citation type="submission" date="2024-09" db="EMBL/GenBank/DDBJ databases">
        <authorList>
            <person name="Salinas-Garcia M.A."/>
            <person name="Prieme A."/>
        </authorList>
    </citation>
    <scope>NUCLEOTIDE SEQUENCE [LARGE SCALE GENOMIC DNA]</scope>
    <source>
        <strain evidence="12 13">DSM 21081</strain>
    </source>
</reference>
<keyword evidence="5" id="KW-0521">NADP</keyword>
<dbReference type="PROSITE" id="PS00076">
    <property type="entry name" value="PYRIDINE_REDOX_1"/>
    <property type="match status" value="1"/>
</dbReference>
<evidence type="ECO:0000256" key="4">
    <source>
        <dbReference type="ARBA" id="ARBA00022827"/>
    </source>
</evidence>
<dbReference type="Pfam" id="PF02852">
    <property type="entry name" value="Pyr_redox_dim"/>
    <property type="match status" value="1"/>
</dbReference>
<gene>
    <name evidence="12" type="ORF">ACETWP_10615</name>
</gene>
<comment type="caution">
    <text evidence="12">The sequence shown here is derived from an EMBL/GenBank/DDBJ whole genome shotgun (WGS) entry which is preliminary data.</text>
</comment>
<proteinExistence type="inferred from homology"/>
<evidence type="ECO:0000259" key="11">
    <source>
        <dbReference type="Pfam" id="PF07992"/>
    </source>
</evidence>
<evidence type="ECO:0000256" key="2">
    <source>
        <dbReference type="ARBA" id="ARBA00007532"/>
    </source>
</evidence>
<dbReference type="Gene3D" id="3.30.390.30">
    <property type="match status" value="1"/>
</dbReference>
<dbReference type="EC" id="1.-.-.-" evidence="12"/>
<dbReference type="EMBL" id="JBHDLJ010000007">
    <property type="protein sequence ID" value="MFB0835040.1"/>
    <property type="molecule type" value="Genomic_DNA"/>
</dbReference>